<keyword evidence="2" id="KW-0489">Methyltransferase</keyword>
<feature type="domain" description="TfoX N-terminal" evidence="1">
    <location>
        <begin position="14"/>
        <end position="102"/>
    </location>
</feature>
<sequence>MAFDESLAARIRDALARTRNVEEKKMFGGIGFLLDGNLLVGVWKDFLIARVGPDAYEDARLEPHVGEFDITGKPMKGWVMVEPEGVDNDDQLKDWIRRAEEFIGTLPRK</sequence>
<dbReference type="InterPro" id="IPR007076">
    <property type="entry name" value="TfoX_N"/>
</dbReference>
<evidence type="ECO:0000259" key="1">
    <source>
        <dbReference type="Pfam" id="PF04993"/>
    </source>
</evidence>
<protein>
    <submittedName>
        <fullName evidence="2">RNA methyltransferase</fullName>
    </submittedName>
</protein>
<proteinExistence type="predicted"/>
<dbReference type="Gene3D" id="3.30.1460.30">
    <property type="entry name" value="YgaC/TfoX-N like chaperone"/>
    <property type="match status" value="1"/>
</dbReference>
<accession>A0A225E403</accession>
<gene>
    <name evidence="2" type="ORF">FRUB_01859</name>
</gene>
<organism evidence="2 3">
    <name type="scientific">Fimbriiglobus ruber</name>
    <dbReference type="NCBI Taxonomy" id="1908690"/>
    <lineage>
        <taxon>Bacteria</taxon>
        <taxon>Pseudomonadati</taxon>
        <taxon>Planctomycetota</taxon>
        <taxon>Planctomycetia</taxon>
        <taxon>Gemmatales</taxon>
        <taxon>Gemmataceae</taxon>
        <taxon>Fimbriiglobus</taxon>
    </lineage>
</organism>
<dbReference type="GO" id="GO:0032259">
    <property type="term" value="P:methylation"/>
    <property type="evidence" value="ECO:0007669"/>
    <property type="project" value="UniProtKB-KW"/>
</dbReference>
<dbReference type="RefSeq" id="WP_088253250.1">
    <property type="nucleotide sequence ID" value="NZ_NIDE01000002.1"/>
</dbReference>
<evidence type="ECO:0000313" key="3">
    <source>
        <dbReference type="Proteomes" id="UP000214646"/>
    </source>
</evidence>
<keyword evidence="2" id="KW-0808">Transferase</keyword>
<reference evidence="3" key="1">
    <citation type="submission" date="2017-06" db="EMBL/GenBank/DDBJ databases">
        <title>Genome analysis of Fimbriiglobus ruber SP5, the first member of the order Planctomycetales with confirmed chitinolytic capability.</title>
        <authorList>
            <person name="Ravin N.V."/>
            <person name="Rakitin A.L."/>
            <person name="Ivanova A.A."/>
            <person name="Beletsky A.V."/>
            <person name="Kulichevskaya I.S."/>
            <person name="Mardanov A.V."/>
            <person name="Dedysh S.N."/>
        </authorList>
    </citation>
    <scope>NUCLEOTIDE SEQUENCE [LARGE SCALE GENOMIC DNA]</scope>
    <source>
        <strain evidence="3">SP5</strain>
    </source>
</reference>
<dbReference type="Proteomes" id="UP000214646">
    <property type="component" value="Unassembled WGS sequence"/>
</dbReference>
<dbReference type="GO" id="GO:0008168">
    <property type="term" value="F:methyltransferase activity"/>
    <property type="evidence" value="ECO:0007669"/>
    <property type="project" value="UniProtKB-KW"/>
</dbReference>
<dbReference type="EMBL" id="NIDE01000002">
    <property type="protein sequence ID" value="OWK45528.1"/>
    <property type="molecule type" value="Genomic_DNA"/>
</dbReference>
<dbReference type="Pfam" id="PF04993">
    <property type="entry name" value="TfoX_N"/>
    <property type="match status" value="1"/>
</dbReference>
<dbReference type="SUPFAM" id="SSF159894">
    <property type="entry name" value="YgaC/TfoX-N like"/>
    <property type="match status" value="1"/>
</dbReference>
<dbReference type="OrthoDB" id="214902at2"/>
<comment type="caution">
    <text evidence="2">The sequence shown here is derived from an EMBL/GenBank/DDBJ whole genome shotgun (WGS) entry which is preliminary data.</text>
</comment>
<keyword evidence="3" id="KW-1185">Reference proteome</keyword>
<name>A0A225E403_9BACT</name>
<evidence type="ECO:0000313" key="2">
    <source>
        <dbReference type="EMBL" id="OWK45528.1"/>
    </source>
</evidence>
<dbReference type="AlphaFoldDB" id="A0A225E403"/>